<dbReference type="AlphaFoldDB" id="A0A383VN67"/>
<evidence type="ECO:0000313" key="2">
    <source>
        <dbReference type="EMBL" id="SZX66269.1"/>
    </source>
</evidence>
<dbReference type="Pfam" id="PF01764">
    <property type="entry name" value="Lipase_3"/>
    <property type="match status" value="1"/>
</dbReference>
<proteinExistence type="predicted"/>
<dbReference type="GO" id="GO:0006629">
    <property type="term" value="P:lipid metabolic process"/>
    <property type="evidence" value="ECO:0007669"/>
    <property type="project" value="InterPro"/>
</dbReference>
<name>A0A383VN67_TETOB</name>
<feature type="domain" description="Fungal lipase-type" evidence="1">
    <location>
        <begin position="125"/>
        <end position="266"/>
    </location>
</feature>
<accession>A0A383VN67</accession>
<evidence type="ECO:0000259" key="1">
    <source>
        <dbReference type="Pfam" id="PF01764"/>
    </source>
</evidence>
<dbReference type="Gene3D" id="3.40.50.1820">
    <property type="entry name" value="alpha/beta hydrolase"/>
    <property type="match status" value="1"/>
</dbReference>
<dbReference type="Proteomes" id="UP000256970">
    <property type="component" value="Unassembled WGS sequence"/>
</dbReference>
<dbReference type="EMBL" id="FNXT01000690">
    <property type="protein sequence ID" value="SZX66269.1"/>
    <property type="molecule type" value="Genomic_DNA"/>
</dbReference>
<dbReference type="SUPFAM" id="SSF53474">
    <property type="entry name" value="alpha/beta-Hydrolases"/>
    <property type="match status" value="1"/>
</dbReference>
<dbReference type="InterPro" id="IPR002921">
    <property type="entry name" value="Fungal_lipase-type"/>
</dbReference>
<organism evidence="2 3">
    <name type="scientific">Tetradesmus obliquus</name>
    <name type="common">Green alga</name>
    <name type="synonym">Acutodesmus obliquus</name>
    <dbReference type="NCBI Taxonomy" id="3088"/>
    <lineage>
        <taxon>Eukaryota</taxon>
        <taxon>Viridiplantae</taxon>
        <taxon>Chlorophyta</taxon>
        <taxon>core chlorophytes</taxon>
        <taxon>Chlorophyceae</taxon>
        <taxon>CS clade</taxon>
        <taxon>Sphaeropleales</taxon>
        <taxon>Scenedesmaceae</taxon>
        <taxon>Tetradesmus</taxon>
    </lineage>
</organism>
<gene>
    <name evidence="2" type="ORF">BQ4739_LOCUS6703</name>
</gene>
<protein>
    <recommendedName>
        <fullName evidence="1">Fungal lipase-type domain-containing protein</fullName>
    </recommendedName>
</protein>
<reference evidence="2 3" key="1">
    <citation type="submission" date="2016-10" db="EMBL/GenBank/DDBJ databases">
        <authorList>
            <person name="Cai Z."/>
        </authorList>
    </citation>
    <scope>NUCLEOTIDE SEQUENCE [LARGE SCALE GENOMIC DNA]</scope>
</reference>
<sequence length="428" mass="45636">MMPEQQFCSGAVPHCSGCNAVHHTGQLVPQPLARRAQLPAQLPANATLQREGATYSWLYTQIFNLLGWAPCSLSATPKPYPEPAGWKLEAVLNITSLYSGKFTQVPTAAVLRPASTNISRQLLVLIRGSAFAGEEDRIDYDYSQVAASAYGDGLIHRGYRNTSDQLWGSDKAGLQAVLRKLIVNAISGRITSVLFAGHSMGGGLGTLLAARTEKYMAKECNSTANSTANPGACKFLPASLRARPFVSLVGFAAANAGSPAFAADFNRRVAARLVDFAFDRDTKFLTANFAPPGLPVPATPVNYTRVGGVIRFTAQDMSFQSSAWTKIGSGVESIDPTAATGAEAFQAWENAQQYTIALGLPYPRGDVYSAGAHICSYRCMLSQFVANATGDWCLLHTGNAAELAKASYCGNFPPYAIAAVFPTKPAYP</sequence>
<evidence type="ECO:0000313" key="3">
    <source>
        <dbReference type="Proteomes" id="UP000256970"/>
    </source>
</evidence>
<dbReference type="InterPro" id="IPR029058">
    <property type="entry name" value="AB_hydrolase_fold"/>
</dbReference>
<keyword evidence="3" id="KW-1185">Reference proteome</keyword>